<dbReference type="Proteomes" id="UP000037397">
    <property type="component" value="Unassembled WGS sequence"/>
</dbReference>
<evidence type="ECO:0000256" key="4">
    <source>
        <dbReference type="ARBA" id="ARBA00022989"/>
    </source>
</evidence>
<gene>
    <name evidence="7" type="ORF">VV01_08205</name>
</gene>
<keyword evidence="4 6" id="KW-1133">Transmembrane helix</keyword>
<dbReference type="PATRIC" id="fig|1631356.3.peg.1593"/>
<feature type="transmembrane region" description="Helical" evidence="6">
    <location>
        <begin position="66"/>
        <end position="91"/>
    </location>
</feature>
<protein>
    <submittedName>
        <fullName evidence="7">Amino acid permease</fullName>
    </submittedName>
</protein>
<feature type="transmembrane region" description="Helical" evidence="6">
    <location>
        <begin position="440"/>
        <end position="460"/>
    </location>
</feature>
<feature type="transmembrane region" description="Helical" evidence="6">
    <location>
        <begin position="182"/>
        <end position="206"/>
    </location>
</feature>
<feature type="transmembrane region" description="Helical" evidence="6">
    <location>
        <begin position="466"/>
        <end position="482"/>
    </location>
</feature>
<evidence type="ECO:0000256" key="2">
    <source>
        <dbReference type="ARBA" id="ARBA00022448"/>
    </source>
</evidence>
<dbReference type="PANTHER" id="PTHR43243:SF4">
    <property type="entry name" value="CATIONIC AMINO ACID TRANSPORTER 4"/>
    <property type="match status" value="1"/>
</dbReference>
<dbReference type="GO" id="GO:0015171">
    <property type="term" value="F:amino acid transmembrane transporter activity"/>
    <property type="evidence" value="ECO:0007669"/>
    <property type="project" value="TreeGrafter"/>
</dbReference>
<sequence>MSLIRELVRTKDVETVIRQNEDGSDGGHHARLSRRLTAWDLMGFGIGIVIGTGIFTLTGIEAKNHAGPAVVISFAIAGVVAMLAALCYAELAAAVPTAGSSYTYAYTTIGELFAWIIAWDLILEFALGAAVVSRGWSGYLQESFGLPQAFFGEENSTVNLGAVAIALVLGIVAAVGIRESKLVTNALVVIKVSVCVFVIVAGVFFVKAANYDPFIPPSKPPAEETSGLAQPLWQMISGVDPSAYGFAGVLVASGVVFFAYSGFEAVANLGEETKDPAKDMPRGLLGTLIVCTLLYLLVCLVITGMVKYTGLSEGAPISDAFDQVGMGWASVLIGIAAVAGLSSVILVDIVAMGRIGFALCRDGLLPPAVGKVHEKYHTPMRITVITTAAVCLLAAFVPLSTLAEMVSIGTLFAFVVVAIAVAVLRRTKPRMKRPFRTPQVPLLPIVSALSCVALMASLAVETWLRFLAWLAVGLLVYAFYGRRHSRLATGERPVPGVEDVEVR</sequence>
<evidence type="ECO:0000256" key="3">
    <source>
        <dbReference type="ARBA" id="ARBA00022692"/>
    </source>
</evidence>
<dbReference type="Pfam" id="PF13520">
    <property type="entry name" value="AA_permease_2"/>
    <property type="match status" value="1"/>
</dbReference>
<comment type="subcellular location">
    <subcellularLocation>
        <location evidence="1">Membrane</location>
        <topology evidence="1">Multi-pass membrane protein</topology>
    </subcellularLocation>
</comment>
<dbReference type="PIRSF" id="PIRSF006060">
    <property type="entry name" value="AA_transporter"/>
    <property type="match status" value="1"/>
</dbReference>
<feature type="transmembrane region" description="Helical" evidence="6">
    <location>
        <begin position="284"/>
        <end position="306"/>
    </location>
</feature>
<dbReference type="PANTHER" id="PTHR43243">
    <property type="entry name" value="INNER MEMBRANE TRANSPORTER YGJI-RELATED"/>
    <property type="match status" value="1"/>
</dbReference>
<dbReference type="RefSeq" id="WP_050669457.1">
    <property type="nucleotide sequence ID" value="NZ_LAIR01000002.1"/>
</dbReference>
<evidence type="ECO:0000313" key="8">
    <source>
        <dbReference type="Proteomes" id="UP000037397"/>
    </source>
</evidence>
<dbReference type="AlphaFoldDB" id="A0A0L6CH47"/>
<accession>A0A0L6CH47</accession>
<dbReference type="GO" id="GO:0016020">
    <property type="term" value="C:membrane"/>
    <property type="evidence" value="ECO:0007669"/>
    <property type="project" value="UniProtKB-SubCell"/>
</dbReference>
<evidence type="ECO:0000256" key="5">
    <source>
        <dbReference type="ARBA" id="ARBA00023136"/>
    </source>
</evidence>
<feature type="transmembrane region" description="Helical" evidence="6">
    <location>
        <begin position="405"/>
        <end position="424"/>
    </location>
</feature>
<feature type="transmembrane region" description="Helical" evidence="6">
    <location>
        <begin position="243"/>
        <end position="263"/>
    </location>
</feature>
<evidence type="ECO:0000256" key="6">
    <source>
        <dbReference type="SAM" id="Phobius"/>
    </source>
</evidence>
<keyword evidence="8" id="KW-1185">Reference proteome</keyword>
<proteinExistence type="predicted"/>
<evidence type="ECO:0000256" key="1">
    <source>
        <dbReference type="ARBA" id="ARBA00004141"/>
    </source>
</evidence>
<feature type="transmembrane region" description="Helical" evidence="6">
    <location>
        <begin position="112"/>
        <end position="136"/>
    </location>
</feature>
<dbReference type="InterPro" id="IPR002293">
    <property type="entry name" value="AA/rel_permease1"/>
</dbReference>
<dbReference type="Gene3D" id="1.20.1740.10">
    <property type="entry name" value="Amino acid/polyamine transporter I"/>
    <property type="match status" value="1"/>
</dbReference>
<dbReference type="OrthoDB" id="9762947at2"/>
<feature type="transmembrane region" description="Helical" evidence="6">
    <location>
        <begin position="156"/>
        <end position="175"/>
    </location>
</feature>
<keyword evidence="2" id="KW-0813">Transport</keyword>
<keyword evidence="3 6" id="KW-0812">Transmembrane</keyword>
<dbReference type="STRING" id="1631356.VV01_08205"/>
<comment type="caution">
    <text evidence="7">The sequence shown here is derived from an EMBL/GenBank/DDBJ whole genome shotgun (WGS) entry which is preliminary data.</text>
</comment>
<name>A0A0L6CH47_9MICO</name>
<dbReference type="EMBL" id="LAIR01000002">
    <property type="protein sequence ID" value="KNX37131.1"/>
    <property type="molecule type" value="Genomic_DNA"/>
</dbReference>
<evidence type="ECO:0000313" key="7">
    <source>
        <dbReference type="EMBL" id="KNX37131.1"/>
    </source>
</evidence>
<keyword evidence="5 6" id="KW-0472">Membrane</keyword>
<feature type="transmembrane region" description="Helical" evidence="6">
    <location>
        <begin position="326"/>
        <end position="351"/>
    </location>
</feature>
<organism evidence="7 8">
    <name type="scientific">Luteipulveratus halotolerans</name>
    <dbReference type="NCBI Taxonomy" id="1631356"/>
    <lineage>
        <taxon>Bacteria</taxon>
        <taxon>Bacillati</taxon>
        <taxon>Actinomycetota</taxon>
        <taxon>Actinomycetes</taxon>
        <taxon>Micrococcales</taxon>
        <taxon>Dermacoccaceae</taxon>
        <taxon>Luteipulveratus</taxon>
    </lineage>
</organism>
<feature type="transmembrane region" description="Helical" evidence="6">
    <location>
        <begin position="380"/>
        <end position="399"/>
    </location>
</feature>
<feature type="transmembrane region" description="Helical" evidence="6">
    <location>
        <begin position="41"/>
        <end position="60"/>
    </location>
</feature>
<reference evidence="8" key="1">
    <citation type="submission" date="2015-03" db="EMBL/GenBank/DDBJ databases">
        <title>Luteipulveratus halotolerans sp. nov., a novel actinobacterium (Dermacoccaceae) from Sarawak, Malaysia.</title>
        <authorList>
            <person name="Juboi H."/>
            <person name="Basik A."/>
            <person name="Shamsul S.S."/>
            <person name="Arnold P."/>
            <person name="Schmitt E.K."/>
            <person name="Sanglier J.-J."/>
            <person name="Yeo T."/>
        </authorList>
    </citation>
    <scope>NUCLEOTIDE SEQUENCE [LARGE SCALE GENOMIC DNA]</scope>
    <source>
        <strain evidence="8">C296001</strain>
    </source>
</reference>